<dbReference type="AlphaFoldDB" id="A0A0L1KD84"/>
<name>A0A0L1KD84_9SPHN</name>
<evidence type="ECO:0000313" key="2">
    <source>
        <dbReference type="Proteomes" id="UP000037446"/>
    </source>
</evidence>
<reference evidence="1" key="1">
    <citation type="submission" date="2015-02" db="EMBL/GenBank/DDBJ databases">
        <authorList>
            <person name="Chooi Y.-H."/>
        </authorList>
    </citation>
    <scope>NUCLEOTIDE SEQUENCE [LARGE SCALE GENOMIC DNA]</scope>
    <source>
        <strain evidence="1">LAMA 915</strain>
    </source>
</reference>
<proteinExistence type="predicted"/>
<accession>A0A0L1KD84</accession>
<protein>
    <submittedName>
        <fullName evidence="1">Dna polymerase iii subunit epsilon</fullName>
    </submittedName>
</protein>
<gene>
    <name evidence="1" type="ORF">J121_90</name>
</gene>
<comment type="caution">
    <text evidence="1">The sequence shown here is derived from an EMBL/GenBank/DDBJ whole genome shotgun (WGS) entry which is preliminary data.</text>
</comment>
<dbReference type="PATRIC" id="fig|1306953.7.peg.92"/>
<dbReference type="EMBL" id="JYNE01000025">
    <property type="protein sequence ID" value="KNH01891.1"/>
    <property type="molecule type" value="Genomic_DNA"/>
</dbReference>
<dbReference type="RefSeq" id="WP_050600590.1">
    <property type="nucleotide sequence ID" value="NZ_JYNE01000025.1"/>
</dbReference>
<evidence type="ECO:0000313" key="1">
    <source>
        <dbReference type="EMBL" id="KNH01891.1"/>
    </source>
</evidence>
<organism evidence="1 2">
    <name type="scientific">Qipengyuania citrea LAMA 915</name>
    <dbReference type="NCBI Taxonomy" id="1306953"/>
    <lineage>
        <taxon>Bacteria</taxon>
        <taxon>Pseudomonadati</taxon>
        <taxon>Pseudomonadota</taxon>
        <taxon>Alphaproteobacteria</taxon>
        <taxon>Sphingomonadales</taxon>
        <taxon>Erythrobacteraceae</taxon>
        <taxon>Qipengyuania</taxon>
    </lineage>
</organism>
<dbReference type="Proteomes" id="UP000037446">
    <property type="component" value="Unassembled WGS sequence"/>
</dbReference>
<sequence length="262" mass="29236">MTELIFIDTESEWDELLHEAYRSIDPVGAGEHERGGAKRHRQATRRIYAASALHLAISSDGKIDLLGIRIWTEQDRGDEKGVVDALLNHLRMRPQAKAVTYGGLAAELPLLGLAAMQHELVLPPQLCSDSRWRPGTLRPHTDLALVLKGQGRQWAHLSEIGLRLGFPADLFANKPTVGKPRSEEEWEELSCHVAMDTVLTAMVALSWWRAQGAFAIDQTAMVYQLCDWSMRRRLVGQAQALPVARLAEQMLDRMDAELMGAS</sequence>